<gene>
    <name evidence="2" type="ORF">H9L17_11570</name>
</gene>
<evidence type="ECO:0000313" key="3">
    <source>
        <dbReference type="Proteomes" id="UP000515977"/>
    </source>
</evidence>
<keyword evidence="1" id="KW-1133">Transmembrane helix</keyword>
<dbReference type="RefSeq" id="WP_187569594.1">
    <property type="nucleotide sequence ID" value="NZ_CP060711.1"/>
</dbReference>
<sequence>MKWTGWKNRTLRRRLLGVASLLLVLAFVAHPELRLLLPLLDASMLDLFLALFSAQLLVFLGTYVKPLLLLLWQRGAGVMRVIEDLIESTAMRRARNALDRLIHGSGSDWDRQAWQYGALLWWRLRNGPGEPPGATALPAA</sequence>
<dbReference type="Proteomes" id="UP000515977">
    <property type="component" value="Chromosome"/>
</dbReference>
<keyword evidence="1" id="KW-0812">Transmembrane</keyword>
<keyword evidence="1" id="KW-0472">Membrane</keyword>
<dbReference type="AlphaFoldDB" id="A0A7G9QR52"/>
<name>A0A7G9QR52_9GAMM</name>
<dbReference type="EMBL" id="CP060711">
    <property type="protein sequence ID" value="QNN45827.1"/>
    <property type="molecule type" value="Genomic_DNA"/>
</dbReference>
<evidence type="ECO:0000256" key="1">
    <source>
        <dbReference type="SAM" id="Phobius"/>
    </source>
</evidence>
<evidence type="ECO:0000313" key="2">
    <source>
        <dbReference type="EMBL" id="QNN45827.1"/>
    </source>
</evidence>
<protein>
    <submittedName>
        <fullName evidence="2">Uncharacterized protein</fullName>
    </submittedName>
</protein>
<feature type="transmembrane region" description="Helical" evidence="1">
    <location>
        <begin position="47"/>
        <end position="72"/>
    </location>
</feature>
<accession>A0A7G9QR52</accession>
<reference evidence="2 3" key="1">
    <citation type="submission" date="2020-08" db="EMBL/GenBank/DDBJ databases">
        <title>Genome sequence of Thermomonas brevis KACC 16975T.</title>
        <authorList>
            <person name="Hyun D.-W."/>
            <person name="Bae J.-W."/>
        </authorList>
    </citation>
    <scope>NUCLEOTIDE SEQUENCE [LARGE SCALE GENOMIC DNA]</scope>
    <source>
        <strain evidence="2 3">KACC 16975</strain>
    </source>
</reference>
<organism evidence="2 3">
    <name type="scientific">Thermomonas brevis</name>
    <dbReference type="NCBI Taxonomy" id="215691"/>
    <lineage>
        <taxon>Bacteria</taxon>
        <taxon>Pseudomonadati</taxon>
        <taxon>Pseudomonadota</taxon>
        <taxon>Gammaproteobacteria</taxon>
        <taxon>Lysobacterales</taxon>
        <taxon>Lysobacteraceae</taxon>
        <taxon>Thermomonas</taxon>
    </lineage>
</organism>
<dbReference type="KEGG" id="tbv:H9L17_11570"/>
<keyword evidence="3" id="KW-1185">Reference proteome</keyword>
<proteinExistence type="predicted"/>